<evidence type="ECO:0000313" key="1">
    <source>
        <dbReference type="EMBL" id="KKE84327.1"/>
    </source>
</evidence>
<gene>
    <name evidence="1" type="ORF">N479_10535</name>
</gene>
<dbReference type="PATRIC" id="fig|1129367.4.peg.1889"/>
<sequence length="75" mass="8787">MLVFGPMRDLENQDKVHWMRAFSSLEEQTQLKKDFYEGPVWNKEVEPVAMSMIEEFCAEFTETTDGFEGFQSEAL</sequence>
<evidence type="ECO:0008006" key="3">
    <source>
        <dbReference type="Google" id="ProtNLM"/>
    </source>
</evidence>
<dbReference type="Proteomes" id="UP000033434">
    <property type="component" value="Unassembled WGS sequence"/>
</dbReference>
<dbReference type="EMBL" id="AUXW01000138">
    <property type="protein sequence ID" value="KKE84327.1"/>
    <property type="molecule type" value="Genomic_DNA"/>
</dbReference>
<comment type="caution">
    <text evidence="1">The sequence shown here is derived from an EMBL/GenBank/DDBJ whole genome shotgun (WGS) entry which is preliminary data.</text>
</comment>
<accession>A0A0F6ADP6</accession>
<protein>
    <recommendedName>
        <fullName evidence="3">ABM domain-containing protein</fullName>
    </recommendedName>
</protein>
<reference evidence="1 2" key="1">
    <citation type="journal article" date="2015" name="BMC Genomics">
        <title>Genome mining reveals unlocked bioactive potential of marine Gram-negative bacteria.</title>
        <authorList>
            <person name="Machado H."/>
            <person name="Sonnenschein E.C."/>
            <person name="Melchiorsen J."/>
            <person name="Gram L."/>
        </authorList>
    </citation>
    <scope>NUCLEOTIDE SEQUENCE [LARGE SCALE GENOMIC DNA]</scope>
    <source>
        <strain evidence="1 2">S4054</strain>
    </source>
</reference>
<evidence type="ECO:0000313" key="2">
    <source>
        <dbReference type="Proteomes" id="UP000033434"/>
    </source>
</evidence>
<dbReference type="AlphaFoldDB" id="A0A0F6ADP6"/>
<dbReference type="InterPro" id="IPR011008">
    <property type="entry name" value="Dimeric_a/b-barrel"/>
</dbReference>
<name>A0A0F6ADP6_9GAMM</name>
<dbReference type="Gene3D" id="3.30.70.100">
    <property type="match status" value="1"/>
</dbReference>
<proteinExistence type="predicted"/>
<dbReference type="SUPFAM" id="SSF54909">
    <property type="entry name" value="Dimeric alpha+beta barrel"/>
    <property type="match status" value="1"/>
</dbReference>
<organism evidence="1 2">
    <name type="scientific">Pseudoalteromonas luteoviolacea S4054</name>
    <dbReference type="NCBI Taxonomy" id="1129367"/>
    <lineage>
        <taxon>Bacteria</taxon>
        <taxon>Pseudomonadati</taxon>
        <taxon>Pseudomonadota</taxon>
        <taxon>Gammaproteobacteria</taxon>
        <taxon>Alteromonadales</taxon>
        <taxon>Pseudoalteromonadaceae</taxon>
        <taxon>Pseudoalteromonas</taxon>
    </lineage>
</organism>